<keyword evidence="3" id="KW-1185">Reference proteome</keyword>
<feature type="domain" description="3-keto-alpha-glucoside-1,2-lyase/3-keto-2-hydroxy-glucal hydratase" evidence="1">
    <location>
        <begin position="21"/>
        <end position="210"/>
    </location>
</feature>
<gene>
    <name evidence="2" type="ORF">CA13_56620</name>
</gene>
<name>A0A5C5ZAP4_9BACT</name>
<evidence type="ECO:0000313" key="3">
    <source>
        <dbReference type="Proteomes" id="UP000315010"/>
    </source>
</evidence>
<sequence length="214" mass="23885">MTACAEAPAVNSLTAKEAADGWILLFDGKTMDAWRNYRKDEVSDGWKVVDGTIKRVGSAGDIVTREQYEAYELTLDYKISKGGNSGLMFHVTEQGNTPWMTGPEIQIQDNKDGHDPQKAGWLYQLYKADEDATNPVGQWNTLRVVISPEKSEIYMNGTKYCEFVKGSDDWNERVANSKFGSMPLFGKATKGHVALQDHGNEVAFRSLKIRPIAK</sequence>
<dbReference type="AlphaFoldDB" id="A0A5C5ZAP4"/>
<organism evidence="2 3">
    <name type="scientific">Novipirellula herctigrandis</name>
    <dbReference type="NCBI Taxonomy" id="2527986"/>
    <lineage>
        <taxon>Bacteria</taxon>
        <taxon>Pseudomonadati</taxon>
        <taxon>Planctomycetota</taxon>
        <taxon>Planctomycetia</taxon>
        <taxon>Pirellulales</taxon>
        <taxon>Pirellulaceae</taxon>
        <taxon>Novipirellula</taxon>
    </lineage>
</organism>
<reference evidence="2 3" key="1">
    <citation type="submission" date="2019-02" db="EMBL/GenBank/DDBJ databases">
        <title>Deep-cultivation of Planctomycetes and their phenomic and genomic characterization uncovers novel biology.</title>
        <authorList>
            <person name="Wiegand S."/>
            <person name="Jogler M."/>
            <person name="Boedeker C."/>
            <person name="Pinto D."/>
            <person name="Vollmers J."/>
            <person name="Rivas-Marin E."/>
            <person name="Kohn T."/>
            <person name="Peeters S.H."/>
            <person name="Heuer A."/>
            <person name="Rast P."/>
            <person name="Oberbeckmann S."/>
            <person name="Bunk B."/>
            <person name="Jeske O."/>
            <person name="Meyerdierks A."/>
            <person name="Storesund J.E."/>
            <person name="Kallscheuer N."/>
            <person name="Luecker S."/>
            <person name="Lage O.M."/>
            <person name="Pohl T."/>
            <person name="Merkel B.J."/>
            <person name="Hornburger P."/>
            <person name="Mueller R.-W."/>
            <person name="Bruemmer F."/>
            <person name="Labrenz M."/>
            <person name="Spormann A.M."/>
            <person name="Op Den Camp H."/>
            <person name="Overmann J."/>
            <person name="Amann R."/>
            <person name="Jetten M.S.M."/>
            <person name="Mascher T."/>
            <person name="Medema M.H."/>
            <person name="Devos D.P."/>
            <person name="Kaster A.-K."/>
            <person name="Ovreas L."/>
            <person name="Rohde M."/>
            <person name="Galperin M.Y."/>
            <person name="Jogler C."/>
        </authorList>
    </citation>
    <scope>NUCLEOTIDE SEQUENCE [LARGE SCALE GENOMIC DNA]</scope>
    <source>
        <strain evidence="2 3">CA13</strain>
    </source>
</reference>
<evidence type="ECO:0000259" key="1">
    <source>
        <dbReference type="Pfam" id="PF06439"/>
    </source>
</evidence>
<dbReference type="Gene3D" id="2.60.120.560">
    <property type="entry name" value="Exo-inulinase, domain 1"/>
    <property type="match status" value="1"/>
</dbReference>
<comment type="caution">
    <text evidence="2">The sequence shown here is derived from an EMBL/GenBank/DDBJ whole genome shotgun (WGS) entry which is preliminary data.</text>
</comment>
<dbReference type="InterPro" id="IPR010496">
    <property type="entry name" value="AL/BT2_dom"/>
</dbReference>
<dbReference type="Pfam" id="PF06439">
    <property type="entry name" value="3keto-disac_hyd"/>
    <property type="match status" value="1"/>
</dbReference>
<dbReference type="OrthoDB" id="9814708at2"/>
<evidence type="ECO:0000313" key="2">
    <source>
        <dbReference type="EMBL" id="TWT84186.1"/>
    </source>
</evidence>
<dbReference type="GO" id="GO:0016787">
    <property type="term" value="F:hydrolase activity"/>
    <property type="evidence" value="ECO:0007669"/>
    <property type="project" value="InterPro"/>
</dbReference>
<dbReference type="Proteomes" id="UP000315010">
    <property type="component" value="Unassembled WGS sequence"/>
</dbReference>
<dbReference type="EMBL" id="SJPJ01000001">
    <property type="protein sequence ID" value="TWT84186.1"/>
    <property type="molecule type" value="Genomic_DNA"/>
</dbReference>
<proteinExistence type="predicted"/>
<protein>
    <recommendedName>
        <fullName evidence="1">3-keto-alpha-glucoside-1,2-lyase/3-keto-2-hydroxy-glucal hydratase domain-containing protein</fullName>
    </recommendedName>
</protein>
<accession>A0A5C5ZAP4</accession>